<comment type="catalytic activity">
    <reaction evidence="4 6">
        <text>L-kynurenine + H2O = anthranilate + L-alanine + H(+)</text>
        <dbReference type="Rhea" id="RHEA:16813"/>
        <dbReference type="ChEBI" id="CHEBI:15377"/>
        <dbReference type="ChEBI" id="CHEBI:15378"/>
        <dbReference type="ChEBI" id="CHEBI:16567"/>
        <dbReference type="ChEBI" id="CHEBI:57959"/>
        <dbReference type="ChEBI" id="CHEBI:57972"/>
        <dbReference type="EC" id="3.7.1.3"/>
    </reaction>
</comment>
<dbReference type="Gene3D" id="3.40.640.10">
    <property type="entry name" value="Type I PLP-dependent aspartate aminotransferase-like (Major domain)"/>
    <property type="match status" value="1"/>
</dbReference>
<organism evidence="8 9">
    <name type="scientific">Streptosporangium amethystogenes subsp. fukuiense</name>
    <dbReference type="NCBI Taxonomy" id="698418"/>
    <lineage>
        <taxon>Bacteria</taxon>
        <taxon>Bacillati</taxon>
        <taxon>Actinomycetota</taxon>
        <taxon>Actinomycetes</taxon>
        <taxon>Streptosporangiales</taxon>
        <taxon>Streptosporangiaceae</taxon>
        <taxon>Streptosporangium</taxon>
    </lineage>
</organism>
<dbReference type="EMBL" id="JBHTEE010000001">
    <property type="protein sequence ID" value="MFC7602100.1"/>
    <property type="molecule type" value="Genomic_DNA"/>
</dbReference>
<dbReference type="Gene3D" id="3.90.1150.10">
    <property type="entry name" value="Aspartate Aminotransferase, domain 1"/>
    <property type="match status" value="1"/>
</dbReference>
<evidence type="ECO:0000313" key="8">
    <source>
        <dbReference type="EMBL" id="MFC7602100.1"/>
    </source>
</evidence>
<dbReference type="InterPro" id="IPR015421">
    <property type="entry name" value="PyrdxlP-dep_Trfase_major"/>
</dbReference>
<dbReference type="PANTHER" id="PTHR14084:SF0">
    <property type="entry name" value="KYNURENINASE"/>
    <property type="match status" value="1"/>
</dbReference>
<feature type="binding site" evidence="4">
    <location>
        <position position="267"/>
    </location>
    <ligand>
        <name>pyridoxal 5'-phosphate</name>
        <dbReference type="ChEBI" id="CHEBI:597326"/>
    </ligand>
</feature>
<comment type="caution">
    <text evidence="8">The sequence shown here is derived from an EMBL/GenBank/DDBJ whole genome shotgun (WGS) entry which is preliminary data.</text>
</comment>
<feature type="region of interest" description="Disordered" evidence="7">
    <location>
        <begin position="1"/>
        <end position="44"/>
    </location>
</feature>
<feature type="binding site" evidence="4">
    <location>
        <position position="320"/>
    </location>
    <ligand>
        <name>pyridoxal 5'-phosphate</name>
        <dbReference type="ChEBI" id="CHEBI:597326"/>
    </ligand>
</feature>
<comment type="catalytic activity">
    <reaction evidence="6">
        <text>3-hydroxy-L-kynurenine + H2O = 3-hydroxyanthranilate + L-alanine + H(+)</text>
        <dbReference type="Rhea" id="RHEA:25143"/>
        <dbReference type="ChEBI" id="CHEBI:15377"/>
        <dbReference type="ChEBI" id="CHEBI:15378"/>
        <dbReference type="ChEBI" id="CHEBI:36559"/>
        <dbReference type="ChEBI" id="CHEBI:57972"/>
        <dbReference type="ChEBI" id="CHEBI:58125"/>
        <dbReference type="EC" id="3.7.1.3"/>
    </reaction>
</comment>
<feature type="modified residue" description="N6-(pyridoxal phosphate)lysine" evidence="4">
    <location>
        <position position="290"/>
    </location>
</feature>
<dbReference type="InterPro" id="IPR015424">
    <property type="entry name" value="PyrdxlP-dep_Trfase"/>
</dbReference>
<dbReference type="PIRSF" id="PIRSF038800">
    <property type="entry name" value="KYNU"/>
    <property type="match status" value="1"/>
</dbReference>
<evidence type="ECO:0000256" key="6">
    <source>
        <dbReference type="PIRNR" id="PIRNR038800"/>
    </source>
</evidence>
<protein>
    <recommendedName>
        <fullName evidence="4 5">Kynureninase</fullName>
        <ecNumber evidence="4 5">3.7.1.3</ecNumber>
    </recommendedName>
    <alternativeName>
        <fullName evidence="4">L-kynurenine hydrolase</fullName>
    </alternativeName>
</protein>
<evidence type="ECO:0000256" key="4">
    <source>
        <dbReference type="HAMAP-Rule" id="MF_01970"/>
    </source>
</evidence>
<comment type="pathway">
    <text evidence="4 6">Amino-acid degradation; L-kynurenine degradation; L-alanine and anthranilate from L-kynurenine: step 1/1.</text>
</comment>
<comment type="function">
    <text evidence="4 6">Catalyzes the cleavage of L-kynurenine (L-Kyn) and L-3-hydroxykynurenine (L-3OHKyn) into anthranilic acid (AA) and 3-hydroxyanthranilic acid (3-OHAA), respectively.</text>
</comment>
<keyword evidence="2 4" id="KW-0378">Hydrolase</keyword>
<evidence type="ECO:0000256" key="7">
    <source>
        <dbReference type="SAM" id="MobiDB-lite"/>
    </source>
</evidence>
<evidence type="ECO:0000256" key="2">
    <source>
        <dbReference type="ARBA" id="ARBA00022801"/>
    </source>
</evidence>
<comment type="pathway">
    <text evidence="4 6">Cofactor biosynthesis; NAD(+) biosynthesis; quinolinate from L-kynurenine: step 2/3.</text>
</comment>
<keyword evidence="1 4" id="KW-0662">Pyridine nucleotide biosynthesis</keyword>
<comment type="caution">
    <text evidence="4">Lacks conserved residue(s) required for the propagation of feature annotation.</text>
</comment>
<comment type="cofactor">
    <cofactor evidence="4 6">
        <name>pyridoxal 5'-phosphate</name>
        <dbReference type="ChEBI" id="CHEBI:597326"/>
    </cofactor>
</comment>
<dbReference type="HAMAP" id="MF_01970">
    <property type="entry name" value="Kynureninase"/>
    <property type="match status" value="1"/>
</dbReference>
<feature type="binding site" evidence="4">
    <location>
        <position position="289"/>
    </location>
    <ligand>
        <name>pyridoxal 5'-phosphate</name>
        <dbReference type="ChEBI" id="CHEBI:597326"/>
    </ligand>
</feature>
<dbReference type="Proteomes" id="UP001596514">
    <property type="component" value="Unassembled WGS sequence"/>
</dbReference>
<dbReference type="Pfam" id="PF22580">
    <property type="entry name" value="KYNU_C"/>
    <property type="match status" value="1"/>
</dbReference>
<comment type="subunit">
    <text evidence="4 6">Homodimer.</text>
</comment>
<dbReference type="SUPFAM" id="SSF53383">
    <property type="entry name" value="PLP-dependent transferases"/>
    <property type="match status" value="1"/>
</dbReference>
<sequence length="475" mass="50736">MAARAEDLRDPSAAGSAGSGRGGAEGSGGSAGLGAPRAPGVFGEDGEFGERAALAADAEDSVCRREEFLLPPAPASCGYSEVAYFAGNSLGLQPRAVRAALSAELDDWALHAVEGHHRAAHPWLPYHAELREDAAALVGAAPEETVVMNSLTVNLHLMMATFYRPAGERTRIVIEDHAFSSDSYAVRSQAVHHGLDPDETVVRLRPRPGEDCLRTEDIVDYLAREGHRVALVLLGGVNYLTGEFLDIPAVTAAGHAAGCVVGWDLAHAAGNVPLALHDWDVDFAAWCSYKYLNAGPGAVAGCFVHRRHVTDPELPRLAGWWSTEQATRFEMRPELVPVPTADAWQISNPPILAMAPVRVSLRMFAETGMAALRERSLALTGYLERLLAEVARDRPLEIVTPADPARRGAQLSLRVIGGADAADAAAVAARLHETHGVLADVRRPDVIRLAPVPMYSTFHDCWRAAAALAEEVNPV</sequence>
<evidence type="ECO:0000256" key="5">
    <source>
        <dbReference type="NCBIfam" id="TIGR01814"/>
    </source>
</evidence>
<dbReference type="PANTHER" id="PTHR14084">
    <property type="entry name" value="KYNURENINASE"/>
    <property type="match status" value="1"/>
</dbReference>
<feature type="compositionally biased region" description="Gly residues" evidence="7">
    <location>
        <begin position="17"/>
        <end position="32"/>
    </location>
</feature>
<dbReference type="InterPro" id="IPR015422">
    <property type="entry name" value="PyrdxlP-dep_Trfase_small"/>
</dbReference>
<evidence type="ECO:0000256" key="1">
    <source>
        <dbReference type="ARBA" id="ARBA00022642"/>
    </source>
</evidence>
<reference evidence="9" key="1">
    <citation type="journal article" date="2019" name="Int. J. Syst. Evol. Microbiol.">
        <title>The Global Catalogue of Microorganisms (GCM) 10K type strain sequencing project: providing services to taxonomists for standard genome sequencing and annotation.</title>
        <authorList>
            <consortium name="The Broad Institute Genomics Platform"/>
            <consortium name="The Broad Institute Genome Sequencing Center for Infectious Disease"/>
            <person name="Wu L."/>
            <person name="Ma J."/>
        </authorList>
    </citation>
    <scope>NUCLEOTIDE SEQUENCE [LARGE SCALE GENOMIC DNA]</scope>
    <source>
        <strain evidence="9">JCM 10083</strain>
    </source>
</reference>
<evidence type="ECO:0000313" key="9">
    <source>
        <dbReference type="Proteomes" id="UP001596514"/>
    </source>
</evidence>
<feature type="compositionally biased region" description="Basic and acidic residues" evidence="7">
    <location>
        <begin position="1"/>
        <end position="10"/>
    </location>
</feature>
<accession>A0ABW2T0I1</accession>
<feature type="binding site" evidence="4">
    <location>
        <position position="152"/>
    </location>
    <ligand>
        <name>pyridoxal 5'-phosphate</name>
        <dbReference type="ChEBI" id="CHEBI:597326"/>
    </ligand>
</feature>
<dbReference type="GO" id="GO:0030429">
    <property type="term" value="F:kynureninase activity"/>
    <property type="evidence" value="ECO:0007669"/>
    <property type="project" value="UniProtKB-EC"/>
</dbReference>
<dbReference type="NCBIfam" id="TIGR01814">
    <property type="entry name" value="kynureninase"/>
    <property type="match status" value="1"/>
</dbReference>
<dbReference type="RefSeq" id="WP_343964146.1">
    <property type="nucleotide sequence ID" value="NZ_BAAAGK010000021.1"/>
</dbReference>
<dbReference type="InterPro" id="IPR010111">
    <property type="entry name" value="Kynureninase"/>
</dbReference>
<proteinExistence type="inferred from homology"/>
<comment type="similarity">
    <text evidence="4 6">Belongs to the kynureninase family.</text>
</comment>
<dbReference type="EC" id="3.7.1.3" evidence="4 5"/>
<name>A0ABW2T0I1_9ACTN</name>
<gene>
    <name evidence="4 8" type="primary">kynU</name>
    <name evidence="8" type="ORF">ACFQVD_18535</name>
</gene>
<keyword evidence="9" id="KW-1185">Reference proteome</keyword>
<keyword evidence="3 4" id="KW-0663">Pyridoxal phosphate</keyword>
<feature type="binding site" evidence="4">
    <location>
        <position position="348"/>
    </location>
    <ligand>
        <name>pyridoxal 5'-phosphate</name>
        <dbReference type="ChEBI" id="CHEBI:597326"/>
    </ligand>
</feature>
<feature type="binding site" evidence="4">
    <location>
        <position position="151"/>
    </location>
    <ligand>
        <name>pyridoxal 5'-phosphate</name>
        <dbReference type="ChEBI" id="CHEBI:597326"/>
    </ligand>
</feature>
<evidence type="ECO:0000256" key="3">
    <source>
        <dbReference type="ARBA" id="ARBA00022898"/>
    </source>
</evidence>
<feature type="binding site" evidence="4">
    <location>
        <position position="264"/>
    </location>
    <ligand>
        <name>pyridoxal 5'-phosphate</name>
        <dbReference type="ChEBI" id="CHEBI:597326"/>
    </ligand>
</feature>